<dbReference type="Proteomes" id="UP000193685">
    <property type="component" value="Unassembled WGS sequence"/>
</dbReference>
<evidence type="ECO:0000256" key="1">
    <source>
        <dbReference type="SAM" id="MobiDB-lite"/>
    </source>
</evidence>
<organism evidence="3 4">
    <name type="scientific">Protomyces lactucae-debilis</name>
    <dbReference type="NCBI Taxonomy" id="2754530"/>
    <lineage>
        <taxon>Eukaryota</taxon>
        <taxon>Fungi</taxon>
        <taxon>Dikarya</taxon>
        <taxon>Ascomycota</taxon>
        <taxon>Taphrinomycotina</taxon>
        <taxon>Taphrinomycetes</taxon>
        <taxon>Taphrinales</taxon>
        <taxon>Protomycetaceae</taxon>
        <taxon>Protomyces</taxon>
    </lineage>
</organism>
<dbReference type="EMBL" id="MCFI01000019">
    <property type="protein sequence ID" value="ORY77732.1"/>
    <property type="molecule type" value="Genomic_DNA"/>
</dbReference>
<keyword evidence="2" id="KW-0472">Membrane</keyword>
<gene>
    <name evidence="3" type="ORF">BCR37DRAFT_382629</name>
</gene>
<dbReference type="GeneID" id="63786515"/>
<accession>A0A1Y2F1G2</accession>
<keyword evidence="2" id="KW-0812">Transmembrane</keyword>
<keyword evidence="4" id="KW-1185">Reference proteome</keyword>
<evidence type="ECO:0000313" key="3">
    <source>
        <dbReference type="EMBL" id="ORY77732.1"/>
    </source>
</evidence>
<keyword evidence="2" id="KW-1133">Transmembrane helix</keyword>
<evidence type="ECO:0000256" key="2">
    <source>
        <dbReference type="SAM" id="Phobius"/>
    </source>
</evidence>
<protein>
    <submittedName>
        <fullName evidence="3">Uncharacterized protein</fullName>
    </submittedName>
</protein>
<feature type="region of interest" description="Disordered" evidence="1">
    <location>
        <begin position="17"/>
        <end position="39"/>
    </location>
</feature>
<feature type="transmembrane region" description="Helical" evidence="2">
    <location>
        <begin position="125"/>
        <end position="150"/>
    </location>
</feature>
<sequence length="209" mass="23276">MKHFMFQKAKADTQLPAWASPIPQDECNDEAPPSGDDDNAGSRLVIMYELHRYLVTRVFEFADHTKFVVQYLVVTIQEHCVMRIPNPLAKHLRPIPSQQTNHPLSKEGTLPSTTLLKTFSPVERAAAIVIVVFAALMTLASLITIGIFVYRKLTGDEAKKGADGMLVKYGFNDAEKQECQRLMDASADEEEPEVAPAYESRAQQTVAVV</sequence>
<name>A0A1Y2F1G2_PROLT</name>
<comment type="caution">
    <text evidence="3">The sequence shown here is derived from an EMBL/GenBank/DDBJ whole genome shotgun (WGS) entry which is preliminary data.</text>
</comment>
<reference evidence="3 4" key="1">
    <citation type="submission" date="2016-07" db="EMBL/GenBank/DDBJ databases">
        <title>Pervasive Adenine N6-methylation of Active Genes in Fungi.</title>
        <authorList>
            <consortium name="DOE Joint Genome Institute"/>
            <person name="Mondo S.J."/>
            <person name="Dannebaum R.O."/>
            <person name="Kuo R.C."/>
            <person name="Labutti K."/>
            <person name="Haridas S."/>
            <person name="Kuo A."/>
            <person name="Salamov A."/>
            <person name="Ahrendt S.R."/>
            <person name="Lipzen A."/>
            <person name="Sullivan W."/>
            <person name="Andreopoulos W.B."/>
            <person name="Clum A."/>
            <person name="Lindquist E."/>
            <person name="Daum C."/>
            <person name="Ramamoorthy G.K."/>
            <person name="Gryganskyi A."/>
            <person name="Culley D."/>
            <person name="Magnuson J.K."/>
            <person name="James T.Y."/>
            <person name="O'Malley M.A."/>
            <person name="Stajich J.E."/>
            <person name="Spatafora J.W."/>
            <person name="Visel A."/>
            <person name="Grigoriev I.V."/>
        </authorList>
    </citation>
    <scope>NUCLEOTIDE SEQUENCE [LARGE SCALE GENOMIC DNA]</scope>
    <source>
        <strain evidence="3 4">12-1054</strain>
    </source>
</reference>
<evidence type="ECO:0000313" key="4">
    <source>
        <dbReference type="Proteomes" id="UP000193685"/>
    </source>
</evidence>
<proteinExistence type="predicted"/>
<dbReference type="AlphaFoldDB" id="A0A1Y2F1G2"/>
<dbReference type="RefSeq" id="XP_040723117.1">
    <property type="nucleotide sequence ID" value="XM_040869916.1"/>
</dbReference>